<evidence type="ECO:0000313" key="14">
    <source>
        <dbReference type="EMBL" id="GHO90847.1"/>
    </source>
</evidence>
<dbReference type="InterPro" id="IPR005467">
    <property type="entry name" value="His_kinase_dom"/>
</dbReference>
<evidence type="ECO:0000256" key="11">
    <source>
        <dbReference type="SAM" id="Phobius"/>
    </source>
</evidence>
<evidence type="ECO:0000256" key="2">
    <source>
        <dbReference type="ARBA" id="ARBA00004370"/>
    </source>
</evidence>
<evidence type="ECO:0000256" key="7">
    <source>
        <dbReference type="ARBA" id="ARBA00022777"/>
    </source>
</evidence>
<dbReference type="Pfam" id="PF00672">
    <property type="entry name" value="HAMP"/>
    <property type="match status" value="1"/>
</dbReference>
<evidence type="ECO:0000256" key="8">
    <source>
        <dbReference type="ARBA" id="ARBA00022989"/>
    </source>
</evidence>
<dbReference type="Pfam" id="PF00512">
    <property type="entry name" value="HisKA"/>
    <property type="match status" value="1"/>
</dbReference>
<evidence type="ECO:0000259" key="13">
    <source>
        <dbReference type="PROSITE" id="PS50885"/>
    </source>
</evidence>
<feature type="transmembrane region" description="Helical" evidence="11">
    <location>
        <begin position="181"/>
        <end position="205"/>
    </location>
</feature>
<dbReference type="EMBL" id="BNJK01000001">
    <property type="protein sequence ID" value="GHO90847.1"/>
    <property type="molecule type" value="Genomic_DNA"/>
</dbReference>
<evidence type="ECO:0000256" key="10">
    <source>
        <dbReference type="ARBA" id="ARBA00023136"/>
    </source>
</evidence>
<evidence type="ECO:0000256" key="3">
    <source>
        <dbReference type="ARBA" id="ARBA00012438"/>
    </source>
</evidence>
<gene>
    <name evidence="14" type="ORF">KSF_008950</name>
</gene>
<name>A0A8J3MYF6_9CHLR</name>
<keyword evidence="10 11" id="KW-0472">Membrane</keyword>
<dbReference type="SUPFAM" id="SSF47384">
    <property type="entry name" value="Homodimeric domain of signal transducing histidine kinase"/>
    <property type="match status" value="1"/>
</dbReference>
<evidence type="ECO:0000256" key="6">
    <source>
        <dbReference type="ARBA" id="ARBA00022692"/>
    </source>
</evidence>
<dbReference type="InterPro" id="IPR050428">
    <property type="entry name" value="TCS_sensor_his_kinase"/>
</dbReference>
<protein>
    <recommendedName>
        <fullName evidence="3">histidine kinase</fullName>
        <ecNumber evidence="3">2.7.13.3</ecNumber>
    </recommendedName>
</protein>
<reference evidence="14" key="1">
    <citation type="submission" date="2020-10" db="EMBL/GenBank/DDBJ databases">
        <title>Taxonomic study of unclassified bacteria belonging to the class Ktedonobacteria.</title>
        <authorList>
            <person name="Yabe S."/>
            <person name="Wang C.M."/>
            <person name="Zheng Y."/>
            <person name="Sakai Y."/>
            <person name="Cavaletti L."/>
            <person name="Monciardini P."/>
            <person name="Donadio S."/>
        </authorList>
    </citation>
    <scope>NUCLEOTIDE SEQUENCE</scope>
    <source>
        <strain evidence="14">ID150040</strain>
    </source>
</reference>
<dbReference type="InterPro" id="IPR003594">
    <property type="entry name" value="HATPase_dom"/>
</dbReference>
<dbReference type="InterPro" id="IPR003661">
    <property type="entry name" value="HisK_dim/P_dom"/>
</dbReference>
<feature type="transmembrane region" description="Helical" evidence="11">
    <location>
        <begin position="25"/>
        <end position="46"/>
    </location>
</feature>
<evidence type="ECO:0000259" key="12">
    <source>
        <dbReference type="PROSITE" id="PS50109"/>
    </source>
</evidence>
<keyword evidence="15" id="KW-1185">Reference proteome</keyword>
<keyword evidence="9" id="KW-0902">Two-component regulatory system</keyword>
<keyword evidence="6 11" id="KW-0812">Transmembrane</keyword>
<comment type="caution">
    <text evidence="14">The sequence shown here is derived from an EMBL/GenBank/DDBJ whole genome shotgun (WGS) entry which is preliminary data.</text>
</comment>
<dbReference type="Gene3D" id="1.10.287.130">
    <property type="match status" value="1"/>
</dbReference>
<dbReference type="Gene3D" id="6.10.340.10">
    <property type="match status" value="1"/>
</dbReference>
<keyword evidence="5" id="KW-0808">Transferase</keyword>
<dbReference type="CDD" id="cd00082">
    <property type="entry name" value="HisKA"/>
    <property type="match status" value="1"/>
</dbReference>
<evidence type="ECO:0000256" key="1">
    <source>
        <dbReference type="ARBA" id="ARBA00000085"/>
    </source>
</evidence>
<feature type="domain" description="Histidine kinase" evidence="12">
    <location>
        <begin position="275"/>
        <end position="509"/>
    </location>
</feature>
<proteinExistence type="predicted"/>
<dbReference type="PRINTS" id="PR00344">
    <property type="entry name" value="BCTRLSENSOR"/>
</dbReference>
<dbReference type="PROSITE" id="PS50885">
    <property type="entry name" value="HAMP"/>
    <property type="match status" value="1"/>
</dbReference>
<dbReference type="InterPro" id="IPR004358">
    <property type="entry name" value="Sig_transdc_His_kin-like_C"/>
</dbReference>
<sequence length="512" mass="56043">MQPSQSEHTPKPEGKQPGSLRLQLMIWYGGLVAVLLTLFAFLVLYLSTQTLYANANQAMNTVAAVVVNNVRHELVPQEPYWPPSLSLKAIDTYNEPGISVAVLDLNGKFRYTSDSALTPIPKNANVIREAQTVGRSGEYVGIVDGERVKVEVMPVSSPHGEAIIGVVLVAKSLKEVDETVVGLHVLIITLGLVVFVVGLVGGWAITANVLRPLAGITKTARNIVATVHGTHVGSLSQRVQRPRGHDEMVQVIDTFNEMLDSLESATKAQRRFIADASHELRAPLTSVQGNLAFLQRYLDDMPTEERRAVLNGAYEDTLRLARLVDELLLLARADASSDTVAIVDANKEVPEKKAGEIIELDHTLLQLIRQLRGRLSLDKSQLKLEVGHIEPVRVRGDEESIRRIMLILLDNAIKYTQGKGEVGLITVSVERKQNEGVFHVQDTGIGIDPGDLPHIFERFYRADRARSQHGTGLGLSIAHTLAEQLGGRITAESVPGEGSTFSVWLPLARSQQ</sequence>
<keyword evidence="4" id="KW-0597">Phosphoprotein</keyword>
<dbReference type="PANTHER" id="PTHR45436:SF5">
    <property type="entry name" value="SENSOR HISTIDINE KINASE TRCS"/>
    <property type="match status" value="1"/>
</dbReference>
<dbReference type="Proteomes" id="UP000597444">
    <property type="component" value="Unassembled WGS sequence"/>
</dbReference>
<keyword evidence="7 14" id="KW-0418">Kinase</keyword>
<dbReference type="FunFam" id="1.10.287.130:FF:000001">
    <property type="entry name" value="Two-component sensor histidine kinase"/>
    <property type="match status" value="1"/>
</dbReference>
<comment type="catalytic activity">
    <reaction evidence="1">
        <text>ATP + protein L-histidine = ADP + protein N-phospho-L-histidine.</text>
        <dbReference type="EC" id="2.7.13.3"/>
    </reaction>
</comment>
<comment type="subcellular location">
    <subcellularLocation>
        <location evidence="2">Membrane</location>
    </subcellularLocation>
</comment>
<dbReference type="EC" id="2.7.13.3" evidence="3"/>
<dbReference type="SMART" id="SM00304">
    <property type="entry name" value="HAMP"/>
    <property type="match status" value="1"/>
</dbReference>
<dbReference type="InterPro" id="IPR036890">
    <property type="entry name" value="HATPase_C_sf"/>
</dbReference>
<dbReference type="InterPro" id="IPR003660">
    <property type="entry name" value="HAMP_dom"/>
</dbReference>
<dbReference type="PROSITE" id="PS50109">
    <property type="entry name" value="HIS_KIN"/>
    <property type="match status" value="1"/>
</dbReference>
<dbReference type="SMART" id="SM00387">
    <property type="entry name" value="HATPase_c"/>
    <property type="match status" value="1"/>
</dbReference>
<dbReference type="GO" id="GO:0000155">
    <property type="term" value="F:phosphorelay sensor kinase activity"/>
    <property type="evidence" value="ECO:0007669"/>
    <property type="project" value="InterPro"/>
</dbReference>
<dbReference type="CDD" id="cd06225">
    <property type="entry name" value="HAMP"/>
    <property type="match status" value="1"/>
</dbReference>
<evidence type="ECO:0000256" key="5">
    <source>
        <dbReference type="ARBA" id="ARBA00022679"/>
    </source>
</evidence>
<accession>A0A8J3MYF6</accession>
<dbReference type="FunFam" id="3.30.565.10:FF:000006">
    <property type="entry name" value="Sensor histidine kinase WalK"/>
    <property type="match status" value="1"/>
</dbReference>
<dbReference type="SUPFAM" id="SSF55874">
    <property type="entry name" value="ATPase domain of HSP90 chaperone/DNA topoisomerase II/histidine kinase"/>
    <property type="match status" value="1"/>
</dbReference>
<feature type="domain" description="HAMP" evidence="13">
    <location>
        <begin position="207"/>
        <end position="267"/>
    </location>
</feature>
<keyword evidence="8 11" id="KW-1133">Transmembrane helix</keyword>
<evidence type="ECO:0000256" key="4">
    <source>
        <dbReference type="ARBA" id="ARBA00022553"/>
    </source>
</evidence>
<evidence type="ECO:0000313" key="15">
    <source>
        <dbReference type="Proteomes" id="UP000597444"/>
    </source>
</evidence>
<dbReference type="SMART" id="SM00388">
    <property type="entry name" value="HisKA"/>
    <property type="match status" value="1"/>
</dbReference>
<dbReference type="PANTHER" id="PTHR45436">
    <property type="entry name" value="SENSOR HISTIDINE KINASE YKOH"/>
    <property type="match status" value="1"/>
</dbReference>
<dbReference type="CDD" id="cd00075">
    <property type="entry name" value="HATPase"/>
    <property type="match status" value="1"/>
</dbReference>
<dbReference type="InterPro" id="IPR036097">
    <property type="entry name" value="HisK_dim/P_sf"/>
</dbReference>
<dbReference type="Pfam" id="PF02518">
    <property type="entry name" value="HATPase_c"/>
    <property type="match status" value="1"/>
</dbReference>
<dbReference type="GO" id="GO:0005886">
    <property type="term" value="C:plasma membrane"/>
    <property type="evidence" value="ECO:0007669"/>
    <property type="project" value="TreeGrafter"/>
</dbReference>
<evidence type="ECO:0000256" key="9">
    <source>
        <dbReference type="ARBA" id="ARBA00023012"/>
    </source>
</evidence>
<organism evidence="14 15">
    <name type="scientific">Reticulibacter mediterranei</name>
    <dbReference type="NCBI Taxonomy" id="2778369"/>
    <lineage>
        <taxon>Bacteria</taxon>
        <taxon>Bacillati</taxon>
        <taxon>Chloroflexota</taxon>
        <taxon>Ktedonobacteria</taxon>
        <taxon>Ktedonobacterales</taxon>
        <taxon>Reticulibacteraceae</taxon>
        <taxon>Reticulibacter</taxon>
    </lineage>
</organism>
<dbReference type="AlphaFoldDB" id="A0A8J3MYF6"/>
<dbReference type="Gene3D" id="3.30.565.10">
    <property type="entry name" value="Histidine kinase-like ATPase, C-terminal domain"/>
    <property type="match status" value="1"/>
</dbReference>